<name>A0A2I0HQF8_PUNGR</name>
<organism evidence="1 2">
    <name type="scientific">Punica granatum</name>
    <name type="common">Pomegranate</name>
    <dbReference type="NCBI Taxonomy" id="22663"/>
    <lineage>
        <taxon>Eukaryota</taxon>
        <taxon>Viridiplantae</taxon>
        <taxon>Streptophyta</taxon>
        <taxon>Embryophyta</taxon>
        <taxon>Tracheophyta</taxon>
        <taxon>Spermatophyta</taxon>
        <taxon>Magnoliopsida</taxon>
        <taxon>eudicotyledons</taxon>
        <taxon>Gunneridae</taxon>
        <taxon>Pentapetalae</taxon>
        <taxon>rosids</taxon>
        <taxon>malvids</taxon>
        <taxon>Myrtales</taxon>
        <taxon>Lythraceae</taxon>
        <taxon>Punica</taxon>
    </lineage>
</organism>
<proteinExistence type="predicted"/>
<evidence type="ECO:0000313" key="1">
    <source>
        <dbReference type="EMBL" id="PKI33516.1"/>
    </source>
</evidence>
<sequence length="85" mass="9317">MRLRNVGRSRPLVEGFRQSGWDGRLLVENSGVACGDSDAAIIMLVTHMPRAVVPETCAVPTTACRSGRAETFELCEGLERPRYVP</sequence>
<dbReference type="AlphaFoldDB" id="A0A2I0HQF8"/>
<dbReference type="EMBL" id="PGOL01006560">
    <property type="protein sequence ID" value="PKI33516.1"/>
    <property type="molecule type" value="Genomic_DNA"/>
</dbReference>
<keyword evidence="2" id="KW-1185">Reference proteome</keyword>
<evidence type="ECO:0000313" key="2">
    <source>
        <dbReference type="Proteomes" id="UP000233551"/>
    </source>
</evidence>
<protein>
    <submittedName>
        <fullName evidence="1">Uncharacterized protein</fullName>
    </submittedName>
</protein>
<reference evidence="1 2" key="1">
    <citation type="submission" date="2017-11" db="EMBL/GenBank/DDBJ databases">
        <title>De-novo sequencing of pomegranate (Punica granatum L.) genome.</title>
        <authorList>
            <person name="Akparov Z."/>
            <person name="Amiraslanov A."/>
            <person name="Hajiyeva S."/>
            <person name="Abbasov M."/>
            <person name="Kaur K."/>
            <person name="Hamwieh A."/>
            <person name="Solovyev V."/>
            <person name="Salamov A."/>
            <person name="Braich B."/>
            <person name="Kosarev P."/>
            <person name="Mahmoud A."/>
            <person name="Hajiyev E."/>
            <person name="Babayeva S."/>
            <person name="Izzatullayeva V."/>
            <person name="Mammadov A."/>
            <person name="Mammadov A."/>
            <person name="Sharifova S."/>
            <person name="Ojaghi J."/>
            <person name="Eynullazada K."/>
            <person name="Bayramov B."/>
            <person name="Abdulazimova A."/>
            <person name="Shahmuradov I."/>
        </authorList>
    </citation>
    <scope>NUCLEOTIDE SEQUENCE [LARGE SCALE GENOMIC DNA]</scope>
    <source>
        <strain evidence="2">cv. AG2017</strain>
        <tissue evidence="1">Leaf</tissue>
    </source>
</reference>
<gene>
    <name evidence="1" type="ORF">CRG98_046072</name>
</gene>
<accession>A0A2I0HQF8</accession>
<comment type="caution">
    <text evidence="1">The sequence shown here is derived from an EMBL/GenBank/DDBJ whole genome shotgun (WGS) entry which is preliminary data.</text>
</comment>
<dbReference type="Proteomes" id="UP000233551">
    <property type="component" value="Unassembled WGS sequence"/>
</dbReference>